<keyword evidence="2" id="KW-0804">Transcription</keyword>
<dbReference type="InterPro" id="IPR046955">
    <property type="entry name" value="PHR1-like"/>
</dbReference>
<gene>
    <name evidence="6" type="ORF">GOP47_0019011</name>
</gene>
<evidence type="ECO:0000259" key="5">
    <source>
        <dbReference type="PROSITE" id="PS51294"/>
    </source>
</evidence>
<dbReference type="Pfam" id="PF14379">
    <property type="entry name" value="Myb_CC_LHEQLE"/>
    <property type="match status" value="1"/>
</dbReference>
<evidence type="ECO:0000313" key="7">
    <source>
        <dbReference type="Proteomes" id="UP000886520"/>
    </source>
</evidence>
<feature type="region of interest" description="Disordered" evidence="4">
    <location>
        <begin position="1"/>
        <end position="40"/>
    </location>
</feature>
<evidence type="ECO:0000256" key="1">
    <source>
        <dbReference type="ARBA" id="ARBA00023015"/>
    </source>
</evidence>
<evidence type="ECO:0000256" key="4">
    <source>
        <dbReference type="SAM" id="MobiDB-lite"/>
    </source>
</evidence>
<evidence type="ECO:0000256" key="2">
    <source>
        <dbReference type="ARBA" id="ARBA00023163"/>
    </source>
</evidence>
<dbReference type="PROSITE" id="PS51294">
    <property type="entry name" value="HTH_MYB"/>
    <property type="match status" value="1"/>
</dbReference>
<name>A0A9D4UEV8_ADICA</name>
<keyword evidence="7" id="KW-1185">Reference proteome</keyword>
<feature type="compositionally biased region" description="Low complexity" evidence="4">
    <location>
        <begin position="21"/>
        <end position="32"/>
    </location>
</feature>
<keyword evidence="3" id="KW-0539">Nucleus</keyword>
<dbReference type="Proteomes" id="UP000886520">
    <property type="component" value="Chromosome 18"/>
</dbReference>
<proteinExistence type="predicted"/>
<dbReference type="PANTHER" id="PTHR31499:SF11">
    <property type="entry name" value="MYB FAMILY TRANSCRIPTION FACTOR PHL8"/>
    <property type="match status" value="1"/>
</dbReference>
<dbReference type="InterPro" id="IPR025756">
    <property type="entry name" value="Myb_CC_LHEQLE"/>
</dbReference>
<dbReference type="OrthoDB" id="551907at2759"/>
<dbReference type="PANTHER" id="PTHR31499">
    <property type="entry name" value="MYB FAMILY TRANSCRIPTION FACTOR PHL11"/>
    <property type="match status" value="1"/>
</dbReference>
<reference evidence="6" key="1">
    <citation type="submission" date="2021-01" db="EMBL/GenBank/DDBJ databases">
        <title>Adiantum capillus-veneris genome.</title>
        <authorList>
            <person name="Fang Y."/>
            <person name="Liao Q."/>
        </authorList>
    </citation>
    <scope>NUCLEOTIDE SEQUENCE</scope>
    <source>
        <strain evidence="6">H3</strain>
        <tissue evidence="6">Leaf</tissue>
    </source>
</reference>
<protein>
    <recommendedName>
        <fullName evidence="5">HTH myb-type domain-containing protein</fullName>
    </recommendedName>
</protein>
<evidence type="ECO:0000313" key="6">
    <source>
        <dbReference type="EMBL" id="KAI5066387.1"/>
    </source>
</evidence>
<dbReference type="Gene3D" id="1.10.10.60">
    <property type="entry name" value="Homeodomain-like"/>
    <property type="match status" value="1"/>
</dbReference>
<keyword evidence="1" id="KW-0805">Transcription regulation</keyword>
<evidence type="ECO:0000256" key="3">
    <source>
        <dbReference type="ARBA" id="ARBA00023242"/>
    </source>
</evidence>
<feature type="domain" description="HTH myb-type" evidence="5">
    <location>
        <begin position="46"/>
        <end position="106"/>
    </location>
</feature>
<dbReference type="EMBL" id="JABFUD020000018">
    <property type="protein sequence ID" value="KAI5066387.1"/>
    <property type="molecule type" value="Genomic_DNA"/>
</dbReference>
<dbReference type="FunFam" id="1.10.10.60:FF:000002">
    <property type="entry name" value="Myb family transcription factor"/>
    <property type="match status" value="1"/>
</dbReference>
<dbReference type="GO" id="GO:0003677">
    <property type="term" value="F:DNA binding"/>
    <property type="evidence" value="ECO:0007669"/>
    <property type="project" value="InterPro"/>
</dbReference>
<dbReference type="InterPro" id="IPR006447">
    <property type="entry name" value="Myb_dom_plants"/>
</dbReference>
<dbReference type="Pfam" id="PF00249">
    <property type="entry name" value="Myb_DNA-binding"/>
    <property type="match status" value="1"/>
</dbReference>
<dbReference type="NCBIfam" id="TIGR01557">
    <property type="entry name" value="myb_SHAQKYF"/>
    <property type="match status" value="1"/>
</dbReference>
<dbReference type="GO" id="GO:0003700">
    <property type="term" value="F:DNA-binding transcription factor activity"/>
    <property type="evidence" value="ECO:0007669"/>
    <property type="project" value="InterPro"/>
</dbReference>
<feature type="compositionally biased region" description="Polar residues" evidence="4">
    <location>
        <begin position="7"/>
        <end position="20"/>
    </location>
</feature>
<dbReference type="AlphaFoldDB" id="A0A9D4UEV8"/>
<comment type="caution">
    <text evidence="6">The sequence shown here is derived from an EMBL/GenBank/DDBJ whole genome shotgun (WGS) entry which is preliminary data.</text>
</comment>
<organism evidence="6 7">
    <name type="scientific">Adiantum capillus-veneris</name>
    <name type="common">Maidenhair fern</name>
    <dbReference type="NCBI Taxonomy" id="13818"/>
    <lineage>
        <taxon>Eukaryota</taxon>
        <taxon>Viridiplantae</taxon>
        <taxon>Streptophyta</taxon>
        <taxon>Embryophyta</taxon>
        <taxon>Tracheophyta</taxon>
        <taxon>Polypodiopsida</taxon>
        <taxon>Polypodiidae</taxon>
        <taxon>Polypodiales</taxon>
        <taxon>Pteridineae</taxon>
        <taxon>Pteridaceae</taxon>
        <taxon>Vittarioideae</taxon>
        <taxon>Adiantum</taxon>
    </lineage>
</organism>
<dbReference type="InterPro" id="IPR009057">
    <property type="entry name" value="Homeodomain-like_sf"/>
</dbReference>
<dbReference type="InterPro" id="IPR017930">
    <property type="entry name" value="Myb_dom"/>
</dbReference>
<dbReference type="SUPFAM" id="SSF46689">
    <property type="entry name" value="Homeodomain-like"/>
    <property type="match status" value="1"/>
</dbReference>
<accession>A0A9D4UEV8</accession>
<sequence>MFRPAYGNSSMTIPSEGTCTNSQQQHNQLSLSGTNLPGDLSIVASTDPKPRLRWTPELHDRFVDAVSQLGGADKATPKSLMKVMNVKGLTLYHLKSHLQKYRLGKQPQRDGSNAIECQDHEQMAADQTVASRNQKESLEIADACRQQMEVQKQLHEQLEVQRRLQMRMDAQGRYLQLVLEKARELLASESFGSMDPTPDELVHLTPETHAHCMSARLPMLSALPPSHTSGRLDEKVAVLHTVLDHLSPSFSFSQDTTWVDTRTTSENQLECPLTDACSLPDGLFFNDVTITHGSELVDDEARHSPYASSKNELSWEQLPAKAFDNVHYAMW</sequence>
<dbReference type="InterPro" id="IPR001005">
    <property type="entry name" value="SANT/Myb"/>
</dbReference>